<dbReference type="OrthoDB" id="236897at2"/>
<gene>
    <name evidence="2" type="ORF">EV652_12542</name>
</gene>
<dbReference type="GO" id="GO:0016301">
    <property type="term" value="F:kinase activity"/>
    <property type="evidence" value="ECO:0007669"/>
    <property type="project" value="UniProtKB-KW"/>
</dbReference>
<evidence type="ECO:0000259" key="1">
    <source>
        <dbReference type="Pfam" id="PF01636"/>
    </source>
</evidence>
<dbReference type="Proteomes" id="UP000294508">
    <property type="component" value="Unassembled WGS sequence"/>
</dbReference>
<dbReference type="SUPFAM" id="SSF56112">
    <property type="entry name" value="Protein kinase-like (PK-like)"/>
    <property type="match status" value="1"/>
</dbReference>
<protein>
    <submittedName>
        <fullName evidence="2">Ser/Thr protein kinase RdoA (MazF antagonist)</fullName>
    </submittedName>
</protein>
<sequence length="252" mass="27634">MHEEILTGGNVAAEVVRIGSTVRKPALPQTPGVEAVLKHLADKGFKGAPGTMGIDSQRRHVVEYIPGALADTLPLMTLDELHRVGRLIRALHDAMVDFDVPADVVWDVAIPDPAGGNLVCHNDLAPWNLVRDGDRWVFIDWDNAGPSSRLWDLAYAAHGFVQFLPNGDPSMDAVRLRALVDGYGLGPDDRRALPAQIAAHTQGMYDLLVRGHQTGEQPWARLYAEGHADHWGPTATYLTQHHNHWVTTLLSP</sequence>
<feature type="domain" description="Aminoglycoside phosphotransferase" evidence="1">
    <location>
        <begin position="115"/>
        <end position="177"/>
    </location>
</feature>
<evidence type="ECO:0000313" key="3">
    <source>
        <dbReference type="Proteomes" id="UP000294508"/>
    </source>
</evidence>
<dbReference type="EMBL" id="SLWN01000025">
    <property type="protein sequence ID" value="TCO13882.1"/>
    <property type="molecule type" value="Genomic_DNA"/>
</dbReference>
<keyword evidence="2" id="KW-0808">Transferase</keyword>
<dbReference type="Gene3D" id="3.90.1200.10">
    <property type="match status" value="1"/>
</dbReference>
<reference evidence="2 3" key="1">
    <citation type="journal article" date="2015" name="Stand. Genomic Sci.">
        <title>Genomic Encyclopedia of Bacterial and Archaeal Type Strains, Phase III: the genomes of soil and plant-associated and newly described type strains.</title>
        <authorList>
            <person name="Whitman W.B."/>
            <person name="Woyke T."/>
            <person name="Klenk H.P."/>
            <person name="Zhou Y."/>
            <person name="Lilburn T.G."/>
            <person name="Beck B.J."/>
            <person name="De Vos P."/>
            <person name="Vandamme P."/>
            <person name="Eisen J.A."/>
            <person name="Garrity G."/>
            <person name="Hugenholtz P."/>
            <person name="Kyrpides N.C."/>
        </authorList>
    </citation>
    <scope>NUCLEOTIDE SEQUENCE [LARGE SCALE GENOMIC DNA]</scope>
    <source>
        <strain evidence="2 3">VKM Ac-2572</strain>
    </source>
</reference>
<accession>A0A4R2GTP4</accession>
<keyword evidence="2" id="KW-0418">Kinase</keyword>
<organism evidence="2 3">
    <name type="scientific">Kribbella steppae</name>
    <dbReference type="NCBI Taxonomy" id="2512223"/>
    <lineage>
        <taxon>Bacteria</taxon>
        <taxon>Bacillati</taxon>
        <taxon>Actinomycetota</taxon>
        <taxon>Actinomycetes</taxon>
        <taxon>Propionibacteriales</taxon>
        <taxon>Kribbellaceae</taxon>
        <taxon>Kribbella</taxon>
    </lineage>
</organism>
<name>A0A4R2GTP4_9ACTN</name>
<proteinExistence type="predicted"/>
<dbReference type="AlphaFoldDB" id="A0A4R2GTP4"/>
<evidence type="ECO:0000313" key="2">
    <source>
        <dbReference type="EMBL" id="TCO13882.1"/>
    </source>
</evidence>
<dbReference type="InterPro" id="IPR002575">
    <property type="entry name" value="Aminoglycoside_PTrfase"/>
</dbReference>
<dbReference type="Pfam" id="PF01636">
    <property type="entry name" value="APH"/>
    <property type="match status" value="1"/>
</dbReference>
<keyword evidence="3" id="KW-1185">Reference proteome</keyword>
<dbReference type="InterPro" id="IPR011009">
    <property type="entry name" value="Kinase-like_dom_sf"/>
</dbReference>
<dbReference type="RefSeq" id="WP_132216624.1">
    <property type="nucleotide sequence ID" value="NZ_SLWN01000025.1"/>
</dbReference>
<comment type="caution">
    <text evidence="2">The sequence shown here is derived from an EMBL/GenBank/DDBJ whole genome shotgun (WGS) entry which is preliminary data.</text>
</comment>